<dbReference type="Proteomes" id="UP000187495">
    <property type="component" value="Unassembled WGS sequence"/>
</dbReference>
<sequence>MKHLIKNLFASTAIAGATSLATLASAADLAAYSATYKINAEGKTGTATRTLTKSGNAYQYQIDGRAAGIATLKQEASFSLTDGRIVPNSASLSTRILGIGYTHNIRFNNRAKSVASTYKGKTATLNMPRQAYDDLSLEAQIRQELLQGKFSGNYLLVKRDRLETTKFKRAGSSKITVPAGTYDTIRIDRIHDDKDRATSFWLAPTLNYLPIKVSQTNDGKTISMELTKIN</sequence>
<gene>
    <name evidence="2" type="ORF">SAMN02745664_11543</name>
</gene>
<feature type="chain" id="PRO_5013088602" description="DUF3108 domain-containing protein" evidence="1">
    <location>
        <begin position="27"/>
        <end position="230"/>
    </location>
</feature>
<proteinExistence type="predicted"/>
<dbReference type="Pfam" id="PF11306">
    <property type="entry name" value="DUF3108"/>
    <property type="match status" value="1"/>
</dbReference>
<evidence type="ECO:0000313" key="2">
    <source>
        <dbReference type="EMBL" id="SIS02214.1"/>
    </source>
</evidence>
<reference evidence="3" key="1">
    <citation type="submission" date="2017-01" db="EMBL/GenBank/DDBJ databases">
        <authorList>
            <person name="Varghese N."/>
            <person name="Submissions S."/>
        </authorList>
    </citation>
    <scope>NUCLEOTIDE SEQUENCE [LARGE SCALE GENOMIC DNA]</scope>
    <source>
        <strain evidence="3">DSM 21768</strain>
    </source>
</reference>
<keyword evidence="3" id="KW-1185">Reference proteome</keyword>
<keyword evidence="1" id="KW-0732">Signal</keyword>
<evidence type="ECO:0000256" key="1">
    <source>
        <dbReference type="SAM" id="SignalP"/>
    </source>
</evidence>
<name>A0A1N7FPL4_9GAMM</name>
<dbReference type="STRING" id="34061.B0189_03930"/>
<dbReference type="AlphaFoldDB" id="A0A1N7FPL4"/>
<accession>A0A1N7FPL4</accession>
<organism evidence="2 3">
    <name type="scientific">Moraxella cuniculi DSM 21768</name>
    <dbReference type="NCBI Taxonomy" id="1122245"/>
    <lineage>
        <taxon>Bacteria</taxon>
        <taxon>Pseudomonadati</taxon>
        <taxon>Pseudomonadota</taxon>
        <taxon>Gammaproteobacteria</taxon>
        <taxon>Moraxellales</taxon>
        <taxon>Moraxellaceae</taxon>
        <taxon>Moraxella</taxon>
    </lineage>
</organism>
<dbReference type="RefSeq" id="WP_076555820.1">
    <property type="nucleotide sequence ID" value="NZ_FTNU01000015.1"/>
</dbReference>
<protein>
    <recommendedName>
        <fullName evidence="4">DUF3108 domain-containing protein</fullName>
    </recommendedName>
</protein>
<evidence type="ECO:0008006" key="4">
    <source>
        <dbReference type="Google" id="ProtNLM"/>
    </source>
</evidence>
<dbReference type="InterPro" id="IPR021457">
    <property type="entry name" value="DUF3108"/>
</dbReference>
<evidence type="ECO:0000313" key="3">
    <source>
        <dbReference type="Proteomes" id="UP000187495"/>
    </source>
</evidence>
<dbReference type="EMBL" id="FTNU01000015">
    <property type="protein sequence ID" value="SIS02214.1"/>
    <property type="molecule type" value="Genomic_DNA"/>
</dbReference>
<feature type="signal peptide" evidence="1">
    <location>
        <begin position="1"/>
        <end position="26"/>
    </location>
</feature>